<evidence type="ECO:0000256" key="1">
    <source>
        <dbReference type="ARBA" id="ARBA00004123"/>
    </source>
</evidence>
<dbReference type="SUPFAM" id="SSF101936">
    <property type="entry name" value="DNA-binding pseudobarrel domain"/>
    <property type="match status" value="1"/>
</dbReference>
<keyword evidence="5" id="KW-0539">Nucleus</keyword>
<dbReference type="OrthoDB" id="10379163at2759"/>
<evidence type="ECO:0000313" key="8">
    <source>
        <dbReference type="Proteomes" id="UP000019116"/>
    </source>
</evidence>
<sequence length="167" mass="18927">MAMDKRKVDSERREGIEESNDMGTDVPPTIDKKGKEPVHPMPEVVLPPTAKEELTTPTVGDDERMGEPPRCRRRNYGHYYEEGGPTHFCKVILAPKLECIPMPLDFTKHFIAVPAEFKLRNNTGCSWRVTVKLVNGRTGYMVTFKLLTPNTLKVIIFNDDGIEVVNK</sequence>
<dbReference type="EnsemblPlants" id="TraesCS5B02G383200.1">
    <property type="protein sequence ID" value="TraesCS5B02G383200.1"/>
    <property type="gene ID" value="TraesCS5B02G383200"/>
</dbReference>
<dbReference type="Gramene" id="TraesCS5B02G383200.1">
    <property type="protein sequence ID" value="TraesCS5B02G383200.1"/>
    <property type="gene ID" value="TraesCS5B02G383200"/>
</dbReference>
<proteinExistence type="predicted"/>
<feature type="compositionally biased region" description="Basic and acidic residues" evidence="6">
    <location>
        <begin position="1"/>
        <end position="16"/>
    </location>
</feature>
<evidence type="ECO:0000256" key="3">
    <source>
        <dbReference type="ARBA" id="ARBA00023125"/>
    </source>
</evidence>
<feature type="region of interest" description="Disordered" evidence="6">
    <location>
        <begin position="1"/>
        <end position="70"/>
    </location>
</feature>
<keyword evidence="8" id="KW-1185">Reference proteome</keyword>
<protein>
    <recommendedName>
        <fullName evidence="9">TF-B3 domain-containing protein</fullName>
    </recommendedName>
</protein>
<evidence type="ECO:0000256" key="2">
    <source>
        <dbReference type="ARBA" id="ARBA00023015"/>
    </source>
</evidence>
<dbReference type="GO" id="GO:0005634">
    <property type="term" value="C:nucleus"/>
    <property type="evidence" value="ECO:0007669"/>
    <property type="project" value="UniProtKB-SubCell"/>
</dbReference>
<keyword evidence="3" id="KW-0238">DNA-binding</keyword>
<dbReference type="InterPro" id="IPR015300">
    <property type="entry name" value="DNA-bd_pseudobarrel_sf"/>
</dbReference>
<evidence type="ECO:0000256" key="4">
    <source>
        <dbReference type="ARBA" id="ARBA00023163"/>
    </source>
</evidence>
<dbReference type="AlphaFoldDB" id="A0A3B6LSW7"/>
<evidence type="ECO:0000256" key="6">
    <source>
        <dbReference type="SAM" id="MobiDB-lite"/>
    </source>
</evidence>
<keyword evidence="4" id="KW-0804">Transcription</keyword>
<keyword evidence="2" id="KW-0805">Transcription regulation</keyword>
<evidence type="ECO:0008006" key="9">
    <source>
        <dbReference type="Google" id="ProtNLM"/>
    </source>
</evidence>
<evidence type="ECO:0000313" key="7">
    <source>
        <dbReference type="EnsemblPlants" id="TraesCS5B02G383200.1"/>
    </source>
</evidence>
<feature type="compositionally biased region" description="Basic and acidic residues" evidence="6">
    <location>
        <begin position="61"/>
        <end position="70"/>
    </location>
</feature>
<comment type="subcellular location">
    <subcellularLocation>
        <location evidence="1">Nucleus</location>
    </subcellularLocation>
</comment>
<reference evidence="7" key="2">
    <citation type="submission" date="2018-10" db="UniProtKB">
        <authorList>
            <consortium name="EnsemblPlants"/>
        </authorList>
    </citation>
    <scope>IDENTIFICATION</scope>
</reference>
<accession>A0A3B6LSW7</accession>
<organism evidence="7">
    <name type="scientific">Triticum aestivum</name>
    <name type="common">Wheat</name>
    <dbReference type="NCBI Taxonomy" id="4565"/>
    <lineage>
        <taxon>Eukaryota</taxon>
        <taxon>Viridiplantae</taxon>
        <taxon>Streptophyta</taxon>
        <taxon>Embryophyta</taxon>
        <taxon>Tracheophyta</taxon>
        <taxon>Spermatophyta</taxon>
        <taxon>Magnoliopsida</taxon>
        <taxon>Liliopsida</taxon>
        <taxon>Poales</taxon>
        <taxon>Poaceae</taxon>
        <taxon>BOP clade</taxon>
        <taxon>Pooideae</taxon>
        <taxon>Triticodae</taxon>
        <taxon>Triticeae</taxon>
        <taxon>Triticinae</taxon>
        <taxon>Triticum</taxon>
    </lineage>
</organism>
<evidence type="ECO:0000256" key="5">
    <source>
        <dbReference type="ARBA" id="ARBA00023242"/>
    </source>
</evidence>
<dbReference type="GO" id="GO:0003677">
    <property type="term" value="F:DNA binding"/>
    <property type="evidence" value="ECO:0007669"/>
    <property type="project" value="UniProtKB-KW"/>
</dbReference>
<dbReference type="Proteomes" id="UP000019116">
    <property type="component" value="Chromosome 5B"/>
</dbReference>
<reference evidence="7" key="1">
    <citation type="submission" date="2018-08" db="EMBL/GenBank/DDBJ databases">
        <authorList>
            <person name="Rossello M."/>
        </authorList>
    </citation>
    <scope>NUCLEOTIDE SEQUENCE [LARGE SCALE GENOMIC DNA]</scope>
    <source>
        <strain evidence="7">cv. Chinese Spring</strain>
    </source>
</reference>
<name>A0A3B6LSW7_WHEAT</name>